<feature type="transmembrane region" description="Helical" evidence="1">
    <location>
        <begin position="128"/>
        <end position="148"/>
    </location>
</feature>
<dbReference type="AlphaFoldDB" id="A0AA90GYR9"/>
<evidence type="ECO:0000256" key="1">
    <source>
        <dbReference type="SAM" id="Phobius"/>
    </source>
</evidence>
<accession>A0AA90GYR9</accession>
<dbReference type="EMBL" id="JAAGKO020000013">
    <property type="protein sequence ID" value="MDI5963378.1"/>
    <property type="molecule type" value="Genomic_DNA"/>
</dbReference>
<sequence>MSEPLEIVLILAAICYVMLRRMMGEPAQAKQMLVLPLVLGGIGLSDVSGQVATPTSAVFLVATAGISVVFGVLRGMTVRLAERDGVAFVRYTGLTVALWIANLLVKFGANAALKALDAKDAGALGNSLLLTLGAGMLVEGLVVLYRALRSDHQVMWSNKDDAPRRMSPFLDGLRDSLNGRDAAGNPSAEPYRYGDRRDGVHSVVSHLGNSLRDERR</sequence>
<evidence type="ECO:0000313" key="2">
    <source>
        <dbReference type="EMBL" id="MDI5963378.1"/>
    </source>
</evidence>
<reference evidence="3 4" key="1">
    <citation type="submission" date="2023-05" db="EMBL/GenBank/DDBJ databases">
        <title>Streptantibioticus silvisoli sp. nov., acidotolerant actinomycetes 1 from pine litter.</title>
        <authorList>
            <person name="Swiecimska M."/>
            <person name="Golinska P."/>
            <person name="Sangal V."/>
            <person name="Wachnowicz B."/>
            <person name="Goodfellow M."/>
        </authorList>
    </citation>
    <scope>NUCLEOTIDE SEQUENCE</scope>
    <source>
        <strain evidence="3">SL13</strain>
        <strain evidence="2 4">SL54</strain>
    </source>
</reference>
<feature type="transmembrane region" description="Helical" evidence="1">
    <location>
        <begin position="57"/>
        <end position="76"/>
    </location>
</feature>
<keyword evidence="1" id="KW-0472">Membrane</keyword>
<evidence type="ECO:0008006" key="5">
    <source>
        <dbReference type="Google" id="ProtNLM"/>
    </source>
</evidence>
<feature type="transmembrane region" description="Helical" evidence="1">
    <location>
        <begin position="6"/>
        <end position="23"/>
    </location>
</feature>
<keyword evidence="1" id="KW-1133">Transmembrane helix</keyword>
<protein>
    <recommendedName>
        <fullName evidence="5">DUF1453 domain-containing protein</fullName>
    </recommendedName>
</protein>
<comment type="caution">
    <text evidence="3">The sequence shown here is derived from an EMBL/GenBank/DDBJ whole genome shotgun (WGS) entry which is preliminary data.</text>
</comment>
<dbReference type="EMBL" id="JABXJJ020000001">
    <property type="protein sequence ID" value="MDI5967778.1"/>
    <property type="molecule type" value="Genomic_DNA"/>
</dbReference>
<name>A0AA90GYR9_9ACTN</name>
<gene>
    <name evidence="2" type="ORF">POF43_011765</name>
    <name evidence="3" type="ORF">POF50_000155</name>
</gene>
<proteinExistence type="predicted"/>
<keyword evidence="1" id="KW-0812">Transmembrane</keyword>
<feature type="transmembrane region" description="Helical" evidence="1">
    <location>
        <begin position="88"/>
        <end position="108"/>
    </location>
</feature>
<organism evidence="3">
    <name type="scientific">Streptantibioticus silvisoli</name>
    <dbReference type="NCBI Taxonomy" id="2705255"/>
    <lineage>
        <taxon>Bacteria</taxon>
        <taxon>Bacillati</taxon>
        <taxon>Actinomycetota</taxon>
        <taxon>Actinomycetes</taxon>
        <taxon>Kitasatosporales</taxon>
        <taxon>Streptomycetaceae</taxon>
        <taxon>Streptantibioticus</taxon>
    </lineage>
</organism>
<dbReference type="Proteomes" id="UP001156398">
    <property type="component" value="Unassembled WGS sequence"/>
</dbReference>
<keyword evidence="4" id="KW-1185">Reference proteome</keyword>
<dbReference type="RefSeq" id="WP_271312838.1">
    <property type="nucleotide sequence ID" value="NZ_JAAGKO020000013.1"/>
</dbReference>
<evidence type="ECO:0000313" key="3">
    <source>
        <dbReference type="EMBL" id="MDI5967778.1"/>
    </source>
</evidence>
<evidence type="ECO:0000313" key="4">
    <source>
        <dbReference type="Proteomes" id="UP001156398"/>
    </source>
</evidence>